<keyword evidence="8" id="KW-0325">Glycoprotein</keyword>
<evidence type="ECO:0000259" key="11">
    <source>
        <dbReference type="Pfam" id="PF05649"/>
    </source>
</evidence>
<name>A0A4P9W0V7_9FUNG</name>
<evidence type="ECO:0000256" key="8">
    <source>
        <dbReference type="ARBA" id="ARBA00023180"/>
    </source>
</evidence>
<dbReference type="Gene3D" id="3.40.390.10">
    <property type="entry name" value="Collagenase (Catalytic Domain)"/>
    <property type="match status" value="1"/>
</dbReference>
<dbReference type="SUPFAM" id="SSF55486">
    <property type="entry name" value="Metalloproteases ('zincins'), catalytic domain"/>
    <property type="match status" value="1"/>
</dbReference>
<evidence type="ECO:0000256" key="3">
    <source>
        <dbReference type="ARBA" id="ARBA00022723"/>
    </source>
</evidence>
<reference evidence="13" key="1">
    <citation type="journal article" date="2018" name="Nat. Microbiol.">
        <title>Leveraging single-cell genomics to expand the fungal tree of life.</title>
        <authorList>
            <person name="Ahrendt S.R."/>
            <person name="Quandt C.A."/>
            <person name="Ciobanu D."/>
            <person name="Clum A."/>
            <person name="Salamov A."/>
            <person name="Andreopoulos B."/>
            <person name="Cheng J.F."/>
            <person name="Woyke T."/>
            <person name="Pelin A."/>
            <person name="Henrissat B."/>
            <person name="Reynolds N.K."/>
            <person name="Benny G.L."/>
            <person name="Smith M.E."/>
            <person name="James T.Y."/>
            <person name="Grigoriev I.V."/>
        </authorList>
    </citation>
    <scope>NUCLEOTIDE SEQUENCE [LARGE SCALE GENOMIC DNA]</scope>
</reference>
<keyword evidence="7" id="KW-1015">Disulfide bond</keyword>
<feature type="compositionally biased region" description="Basic and acidic residues" evidence="9">
    <location>
        <begin position="1"/>
        <end position="11"/>
    </location>
</feature>
<accession>A0A4P9W0V7</accession>
<keyword evidence="10" id="KW-0472">Membrane</keyword>
<dbReference type="InterPro" id="IPR000718">
    <property type="entry name" value="Peptidase_M13"/>
</dbReference>
<comment type="cofactor">
    <cofactor evidence="1">
        <name>Zn(2+)</name>
        <dbReference type="ChEBI" id="CHEBI:29105"/>
    </cofactor>
</comment>
<dbReference type="InterPro" id="IPR024079">
    <property type="entry name" value="MetalloPept_cat_dom_sf"/>
</dbReference>
<dbReference type="FunFam" id="3.40.390.10:FF:000076">
    <property type="entry name" value="membrane metallo-endopeptidase-like 1"/>
    <property type="match status" value="1"/>
</dbReference>
<dbReference type="Gene3D" id="1.10.1380.10">
    <property type="entry name" value="Neutral endopeptidase , domain2"/>
    <property type="match status" value="1"/>
</dbReference>
<dbReference type="AlphaFoldDB" id="A0A4P9W0V7"/>
<evidence type="ECO:0000313" key="13">
    <source>
        <dbReference type="Proteomes" id="UP000269721"/>
    </source>
</evidence>
<evidence type="ECO:0000313" key="12">
    <source>
        <dbReference type="EMBL" id="RKO84318.1"/>
    </source>
</evidence>
<dbReference type="InterPro" id="IPR042089">
    <property type="entry name" value="Peptidase_M13_dom_2"/>
</dbReference>
<dbReference type="GO" id="GO:0016485">
    <property type="term" value="P:protein processing"/>
    <property type="evidence" value="ECO:0007669"/>
    <property type="project" value="TreeGrafter"/>
</dbReference>
<dbReference type="GO" id="GO:0046872">
    <property type="term" value="F:metal ion binding"/>
    <property type="evidence" value="ECO:0007669"/>
    <property type="project" value="UniProtKB-KW"/>
</dbReference>
<keyword evidence="6" id="KW-0482">Metalloprotease</keyword>
<keyword evidence="2" id="KW-0645">Protease</keyword>
<dbReference type="PROSITE" id="PS51885">
    <property type="entry name" value="NEPRILYSIN"/>
    <property type="match status" value="1"/>
</dbReference>
<protein>
    <recommendedName>
        <fullName evidence="11">Peptidase M13 N-terminal domain-containing protein</fullName>
    </recommendedName>
</protein>
<sequence length="182" mass="20415">MDRDSDTRQDAEDPLLGGPRQGDVRSSTPSFWAPWERKGSEKWLVAVIVSLLILTLVFGGLYASTSSVRPPSHRERVYKADVPCNTPDCVITAARVLKAMNRSADPCEDFYQYACGGWQQDHPIPDDKSQVGSFISLTETNLHIMKDIYESPYEREPSYSEKVTKVDQSNFAKAKGLYESCT</sequence>
<keyword evidence="13" id="KW-1185">Reference proteome</keyword>
<dbReference type="OrthoDB" id="6475849at2759"/>
<evidence type="ECO:0000256" key="5">
    <source>
        <dbReference type="ARBA" id="ARBA00022833"/>
    </source>
</evidence>
<evidence type="ECO:0000256" key="10">
    <source>
        <dbReference type="SAM" id="Phobius"/>
    </source>
</evidence>
<keyword evidence="4" id="KW-0378">Hydrolase</keyword>
<proteinExistence type="predicted"/>
<dbReference type="PANTHER" id="PTHR11733">
    <property type="entry name" value="ZINC METALLOPROTEASE FAMILY M13 NEPRILYSIN-RELATED"/>
    <property type="match status" value="1"/>
</dbReference>
<dbReference type="GO" id="GO:0004222">
    <property type="term" value="F:metalloendopeptidase activity"/>
    <property type="evidence" value="ECO:0007669"/>
    <property type="project" value="InterPro"/>
</dbReference>
<evidence type="ECO:0000256" key="1">
    <source>
        <dbReference type="ARBA" id="ARBA00001947"/>
    </source>
</evidence>
<keyword evidence="10" id="KW-0812">Transmembrane</keyword>
<gene>
    <name evidence="12" type="ORF">BDK51DRAFT_27955</name>
</gene>
<evidence type="ECO:0000256" key="9">
    <source>
        <dbReference type="SAM" id="MobiDB-lite"/>
    </source>
</evidence>
<dbReference type="PANTHER" id="PTHR11733:SF133">
    <property type="entry name" value="PHOSPHATE-REGULATING NEUTRAL ENDOPEPTIDASE PHEX"/>
    <property type="match status" value="1"/>
</dbReference>
<dbReference type="Proteomes" id="UP000269721">
    <property type="component" value="Unassembled WGS sequence"/>
</dbReference>
<keyword evidence="5" id="KW-0862">Zinc</keyword>
<dbReference type="EMBL" id="ML000248">
    <property type="protein sequence ID" value="RKO84318.1"/>
    <property type="molecule type" value="Genomic_DNA"/>
</dbReference>
<keyword evidence="3" id="KW-0479">Metal-binding</keyword>
<feature type="region of interest" description="Disordered" evidence="9">
    <location>
        <begin position="1"/>
        <end position="29"/>
    </location>
</feature>
<keyword evidence="10" id="KW-1133">Transmembrane helix</keyword>
<evidence type="ECO:0000256" key="7">
    <source>
        <dbReference type="ARBA" id="ARBA00023157"/>
    </source>
</evidence>
<feature type="transmembrane region" description="Helical" evidence="10">
    <location>
        <begin position="43"/>
        <end position="64"/>
    </location>
</feature>
<evidence type="ECO:0000256" key="2">
    <source>
        <dbReference type="ARBA" id="ARBA00022670"/>
    </source>
</evidence>
<dbReference type="InterPro" id="IPR008753">
    <property type="entry name" value="Peptidase_M13_N"/>
</dbReference>
<organism evidence="12 13">
    <name type="scientific">Blyttiomyces helicus</name>
    <dbReference type="NCBI Taxonomy" id="388810"/>
    <lineage>
        <taxon>Eukaryota</taxon>
        <taxon>Fungi</taxon>
        <taxon>Fungi incertae sedis</taxon>
        <taxon>Chytridiomycota</taxon>
        <taxon>Chytridiomycota incertae sedis</taxon>
        <taxon>Chytridiomycetes</taxon>
        <taxon>Chytridiomycetes incertae sedis</taxon>
        <taxon>Blyttiomyces</taxon>
    </lineage>
</organism>
<evidence type="ECO:0000256" key="6">
    <source>
        <dbReference type="ARBA" id="ARBA00023049"/>
    </source>
</evidence>
<dbReference type="Pfam" id="PF05649">
    <property type="entry name" value="Peptidase_M13_N"/>
    <property type="match status" value="1"/>
</dbReference>
<dbReference type="GO" id="GO:0005886">
    <property type="term" value="C:plasma membrane"/>
    <property type="evidence" value="ECO:0007669"/>
    <property type="project" value="TreeGrafter"/>
</dbReference>
<evidence type="ECO:0000256" key="4">
    <source>
        <dbReference type="ARBA" id="ARBA00022801"/>
    </source>
</evidence>
<feature type="non-terminal residue" evidence="12">
    <location>
        <position position="182"/>
    </location>
</feature>
<feature type="domain" description="Peptidase M13 N-terminal" evidence="11">
    <location>
        <begin position="106"/>
        <end position="181"/>
    </location>
</feature>